<evidence type="ECO:0000313" key="2">
    <source>
        <dbReference type="Proteomes" id="UP000191025"/>
    </source>
</evidence>
<dbReference type="Proteomes" id="UP000191025">
    <property type="component" value="Unassembled WGS sequence"/>
</dbReference>
<comment type="caution">
    <text evidence="1">The sequence shown here is derived from an EMBL/GenBank/DDBJ whole genome shotgun (WGS) entry which is preliminary data.</text>
</comment>
<dbReference type="EMBL" id="MXAN01000051">
    <property type="protein sequence ID" value="OPH36232.1"/>
    <property type="molecule type" value="Genomic_DNA"/>
</dbReference>
<reference evidence="2" key="1">
    <citation type="submission" date="2017-03" db="EMBL/GenBank/DDBJ databases">
        <title>Draft genome sequence of Moraxella equi CCUG 4950T type strain.</title>
        <authorList>
            <person name="Salva-Serra F."/>
            <person name="Engstrom-Jakobsson H."/>
            <person name="Thorell K."/>
            <person name="Jaen-Luchoro D."/>
            <person name="Gonzales-Siles L."/>
            <person name="Karlsson R."/>
            <person name="Yazdan S."/>
            <person name="Boulund F."/>
            <person name="Johnning A."/>
            <person name="Engstrand L."/>
            <person name="Kristiansson E."/>
            <person name="Moore E."/>
        </authorList>
    </citation>
    <scope>NUCLEOTIDE SEQUENCE [LARGE SCALE GENOMIC DNA]</scope>
    <source>
        <strain evidence="2">CCUG 4441</strain>
    </source>
</reference>
<dbReference type="AlphaFoldDB" id="A0A1V4GUC4"/>
<gene>
    <name evidence="1" type="ORF">B5J94_07615</name>
</gene>
<proteinExistence type="predicted"/>
<sequence length="88" mass="10061">MLKFIVCKLQFALGKSDKSDKSTADIKLRLGCNLSKSYQNCLSYVQLNTQVQKIIQNGSKIATVSLIWVKIDVWLLSVRFDNFNNFNN</sequence>
<accession>A0A1V4GUC4</accession>
<name>A0A1V4GUC4_MORLA</name>
<protein>
    <submittedName>
        <fullName evidence="1">Uncharacterized protein</fullName>
    </submittedName>
</protein>
<evidence type="ECO:0000313" key="1">
    <source>
        <dbReference type="EMBL" id="OPH36232.1"/>
    </source>
</evidence>
<organism evidence="1 2">
    <name type="scientific">Moraxella lacunata</name>
    <dbReference type="NCBI Taxonomy" id="477"/>
    <lineage>
        <taxon>Bacteria</taxon>
        <taxon>Pseudomonadati</taxon>
        <taxon>Pseudomonadota</taxon>
        <taxon>Gammaproteobacteria</taxon>
        <taxon>Moraxellales</taxon>
        <taxon>Moraxellaceae</taxon>
        <taxon>Moraxella</taxon>
    </lineage>
</organism>